<sequence>MLTVEVGGGWSAARRADRQGAGLPWNALARRDALPRLPWRDGLRRDQAAMAMPWDAVPQLDTATAAAWGIAEALSGQQSAQPWGWVPSKDLALVAGWDRTLRALDLRLVLIYNPVPATKDVANRIRSRRSNEYGPRFDAARAIEASLYVPGTEALGFSFGGQAYVPSTTPLVFFDFRYVPATPAIQPTDAGGVGVRWQDARRVNLGMRVPWGRARRLDGPLTGLPYVDYPGPVKPLPEPPPDPEILDTYMIANIVNVVVLPSRTPIEVKNVRVGLDKDSFSWKFSCDIFTRAALELVKPGEEGGKEIEVSINGWVWVILVERYSRSRKFASEAYAINGSSRTQLLAAPYAPLRTALNNAPINARQAAQAELLNTGFTLEWDAENVGPPDWTFPAGAFSYQSQTPMQVIARIAETVGAFVRPARDSDTLVVRPTYEAAPWAWGDPDAPIERIIPPIMMTSLDGEWTPQPAWNACYTSGTSHGCSMLVRRAGTAGDNPTADVHDDWLTDQPANRQRGLHELSKGGNVEIVGTTIPLFHTSDDKGVGLVLPGMLCKVPEETGAWVGLCLSVEISASGSGASKVEQQLKLERHHSWPQ</sequence>
<evidence type="ECO:0000313" key="2">
    <source>
        <dbReference type="Proteomes" id="UP000185841"/>
    </source>
</evidence>
<organism evidence="1 2">
    <name type="scientific">Aquipseudomonas alcaligenes</name>
    <name type="common">Pseudomonas alcaligenes</name>
    <dbReference type="NCBI Taxonomy" id="43263"/>
    <lineage>
        <taxon>Bacteria</taxon>
        <taxon>Pseudomonadati</taxon>
        <taxon>Pseudomonadota</taxon>
        <taxon>Gammaproteobacteria</taxon>
        <taxon>Pseudomonadales</taxon>
        <taxon>Pseudomonadaceae</taxon>
        <taxon>Aquipseudomonas</taxon>
    </lineage>
</organism>
<dbReference type="Proteomes" id="UP000185841">
    <property type="component" value="Unassembled WGS sequence"/>
</dbReference>
<evidence type="ECO:0000313" key="1">
    <source>
        <dbReference type="EMBL" id="SIQ36982.1"/>
    </source>
</evidence>
<accession>A0A1N6S7P4</accession>
<dbReference type="EMBL" id="FTMP01000003">
    <property type="protein sequence ID" value="SIQ36982.1"/>
    <property type="molecule type" value="Genomic_DNA"/>
</dbReference>
<gene>
    <name evidence="1" type="ORF">SAMN05878282_103405</name>
</gene>
<reference evidence="1 2" key="1">
    <citation type="submission" date="2017-01" db="EMBL/GenBank/DDBJ databases">
        <authorList>
            <person name="Mah S.A."/>
            <person name="Swanson W.J."/>
            <person name="Moy G.W."/>
            <person name="Vacquier V.D."/>
        </authorList>
    </citation>
    <scope>NUCLEOTIDE SEQUENCE [LARGE SCALE GENOMIC DNA]</scope>
    <source>
        <strain evidence="1 2">RU36E</strain>
    </source>
</reference>
<name>A0A1N6S7P4_AQUAC</name>
<dbReference type="AlphaFoldDB" id="A0A1N6S7P4"/>
<proteinExistence type="predicted"/>
<dbReference type="RefSeq" id="WP_076426351.1">
    <property type="nucleotide sequence ID" value="NZ_FTMP01000003.1"/>
</dbReference>
<protein>
    <submittedName>
        <fullName evidence="1">Uncharacterized protein</fullName>
    </submittedName>
</protein>